<evidence type="ECO:0000256" key="4">
    <source>
        <dbReference type="ARBA" id="ARBA00022692"/>
    </source>
</evidence>
<dbReference type="SMART" id="SM00304">
    <property type="entry name" value="HAMP"/>
    <property type="match status" value="1"/>
</dbReference>
<dbReference type="PROSITE" id="PS50111">
    <property type="entry name" value="CHEMOTAXIS_TRANSDUC_2"/>
    <property type="match status" value="1"/>
</dbReference>
<dbReference type="InterPro" id="IPR003660">
    <property type="entry name" value="HAMP_dom"/>
</dbReference>
<dbReference type="CDD" id="cd12912">
    <property type="entry name" value="PDC2_MCP_like"/>
    <property type="match status" value="1"/>
</dbReference>
<name>A0ABY9WG25_9BACT</name>
<evidence type="ECO:0000256" key="2">
    <source>
        <dbReference type="ARBA" id="ARBA00022475"/>
    </source>
</evidence>
<dbReference type="InterPro" id="IPR004090">
    <property type="entry name" value="Chemotax_Me-accpt_rcpt"/>
</dbReference>
<keyword evidence="6 10" id="KW-0472">Membrane</keyword>
<keyword evidence="14" id="KW-1185">Reference proteome</keyword>
<evidence type="ECO:0000259" key="12">
    <source>
        <dbReference type="PROSITE" id="PS50885"/>
    </source>
</evidence>
<dbReference type="RefSeq" id="WP_395812771.1">
    <property type="nucleotide sequence ID" value="NZ_CP043494.1"/>
</dbReference>
<dbReference type="Pfam" id="PF02743">
    <property type="entry name" value="dCache_1"/>
    <property type="match status" value="1"/>
</dbReference>
<evidence type="ECO:0000256" key="5">
    <source>
        <dbReference type="ARBA" id="ARBA00022989"/>
    </source>
</evidence>
<dbReference type="InterPro" id="IPR051310">
    <property type="entry name" value="MCP_chemotaxis"/>
</dbReference>
<dbReference type="Gene3D" id="1.10.287.950">
    <property type="entry name" value="Methyl-accepting chemotaxis protein"/>
    <property type="match status" value="1"/>
</dbReference>
<keyword evidence="2" id="KW-1003">Cell membrane</keyword>
<organism evidence="13 14">
    <name type="scientific">Archangium minus</name>
    <dbReference type="NCBI Taxonomy" id="83450"/>
    <lineage>
        <taxon>Bacteria</taxon>
        <taxon>Pseudomonadati</taxon>
        <taxon>Myxococcota</taxon>
        <taxon>Myxococcia</taxon>
        <taxon>Myxococcales</taxon>
        <taxon>Cystobacterineae</taxon>
        <taxon>Archangiaceae</taxon>
        <taxon>Archangium</taxon>
    </lineage>
</organism>
<feature type="transmembrane region" description="Helical" evidence="10">
    <location>
        <begin position="328"/>
        <end position="348"/>
    </location>
</feature>
<dbReference type="PRINTS" id="PR00260">
    <property type="entry name" value="CHEMTRNSDUCR"/>
</dbReference>
<accession>A0ABY9WG25</accession>
<dbReference type="SUPFAM" id="SSF58104">
    <property type="entry name" value="Methyl-accepting chemotaxis protein (MCP) signaling domain"/>
    <property type="match status" value="1"/>
</dbReference>
<evidence type="ECO:0000256" key="1">
    <source>
        <dbReference type="ARBA" id="ARBA00004651"/>
    </source>
</evidence>
<keyword evidence="5 10" id="KW-1133">Transmembrane helix</keyword>
<evidence type="ECO:0000313" key="13">
    <source>
        <dbReference type="EMBL" id="WNG42744.1"/>
    </source>
</evidence>
<dbReference type="Proteomes" id="UP001611383">
    <property type="component" value="Chromosome"/>
</dbReference>
<evidence type="ECO:0000256" key="7">
    <source>
        <dbReference type="ARBA" id="ARBA00029447"/>
    </source>
</evidence>
<feature type="domain" description="HAMP" evidence="12">
    <location>
        <begin position="349"/>
        <end position="401"/>
    </location>
</feature>
<dbReference type="InterPro" id="IPR004089">
    <property type="entry name" value="MCPsignal_dom"/>
</dbReference>
<dbReference type="CDD" id="cd06225">
    <property type="entry name" value="HAMP"/>
    <property type="match status" value="1"/>
</dbReference>
<dbReference type="Pfam" id="PF00015">
    <property type="entry name" value="MCPsignal"/>
    <property type="match status" value="1"/>
</dbReference>
<dbReference type="PROSITE" id="PS50885">
    <property type="entry name" value="HAMP"/>
    <property type="match status" value="1"/>
</dbReference>
<feature type="coiled-coil region" evidence="9">
    <location>
        <begin position="592"/>
        <end position="630"/>
    </location>
</feature>
<evidence type="ECO:0000313" key="14">
    <source>
        <dbReference type="Proteomes" id="UP001611383"/>
    </source>
</evidence>
<dbReference type="PANTHER" id="PTHR43531:SF11">
    <property type="entry name" value="METHYL-ACCEPTING CHEMOTAXIS PROTEIN 3"/>
    <property type="match status" value="1"/>
</dbReference>
<keyword evidence="4 10" id="KW-0812">Transmembrane</keyword>
<evidence type="ECO:0000256" key="3">
    <source>
        <dbReference type="ARBA" id="ARBA00022500"/>
    </source>
</evidence>
<comment type="similarity">
    <text evidence="7">Belongs to the methyl-accepting chemotaxis (MCP) protein family.</text>
</comment>
<sequence>MSQETPTTLRFTKSLAAKLLVALCGVISITLGILVLVVNHQSSRVAEEQAGQTAMQMAERHAQIINAELDAAIIPVRTLAQAFAAQKAAGLADRRLADMSLQKVLEENPKLLGLWTGWEPNAFDGLDAKYVNTPGSDATGRYIPYWNRGGGHITLEPLADYEKEGAGDYYLLARRSGKETIINPYVYTVAGKPVLMTSVSVPILLNGKVVGVVGVDLSLDQIQKQVSEITPFETGYAVLVSNNGTFVAHPSAERRGKQLGTSPAEDLVKTALSSVSALTGRVHSEVLGTGTIEVVVPLRVGETVTPWALAIFAPLDKVLAPARELREFTLALGALSLLALGVAVLIVIRRVTKPLETISSVATRIASGDLTVELNHRSEDEIGILSDAFRSMRDRLAQVIGEVRNSAVALSSAASQVSTTSQSLASSTSEQAATFEEMTTSLESMSASIIKNADSSRQVEAIAYKGAVEAEESSRAVAETVGAMKQIASRISVIEEIAYQTNLLALNAAIEAARAGVQGKGFAVVASEVRKLAEGSQSAAKQIVTVASDSVKIAEKSSQRLSELVPAIGTTSQLVKDVAATSSEQSSSVGQINKAMNELNEVTQRNATSAEELSGTAEEMAAQAQSLLQTVSYFRVGVANVHYMDRFRSGEQSFTSAPPVSPTPHLMARTRGRAAMGMSSPD</sequence>
<dbReference type="PANTHER" id="PTHR43531">
    <property type="entry name" value="PROTEIN ICFG"/>
    <property type="match status" value="1"/>
</dbReference>
<reference evidence="13 14" key="1">
    <citation type="submission" date="2019-08" db="EMBL/GenBank/DDBJ databases">
        <title>Archangium and Cystobacter genomes.</title>
        <authorList>
            <person name="Chen I.-C.K."/>
            <person name="Wielgoss S."/>
        </authorList>
    </citation>
    <scope>NUCLEOTIDE SEQUENCE [LARGE SCALE GENOMIC DNA]</scope>
    <source>
        <strain evidence="13 14">Cbm 6</strain>
    </source>
</reference>
<protein>
    <submittedName>
        <fullName evidence="13">Methyl-accepting chemotaxis protein</fullName>
    </submittedName>
</protein>
<keyword evidence="8" id="KW-0807">Transducer</keyword>
<evidence type="ECO:0000256" key="9">
    <source>
        <dbReference type="SAM" id="Coils"/>
    </source>
</evidence>
<keyword evidence="9" id="KW-0175">Coiled coil</keyword>
<feature type="domain" description="Methyl-accepting transducer" evidence="11">
    <location>
        <begin position="406"/>
        <end position="621"/>
    </location>
</feature>
<evidence type="ECO:0000256" key="8">
    <source>
        <dbReference type="PROSITE-ProRule" id="PRU00284"/>
    </source>
</evidence>
<proteinExistence type="inferred from homology"/>
<dbReference type="SMART" id="SM00283">
    <property type="entry name" value="MA"/>
    <property type="match status" value="1"/>
</dbReference>
<feature type="transmembrane region" description="Helical" evidence="10">
    <location>
        <begin position="15"/>
        <end position="38"/>
    </location>
</feature>
<dbReference type="Pfam" id="PF00672">
    <property type="entry name" value="HAMP"/>
    <property type="match status" value="1"/>
</dbReference>
<dbReference type="CDD" id="cd12913">
    <property type="entry name" value="PDC1_MCP_like"/>
    <property type="match status" value="1"/>
</dbReference>
<gene>
    <name evidence="13" type="ORF">F0U60_00500</name>
</gene>
<dbReference type="Gene3D" id="3.30.450.20">
    <property type="entry name" value="PAS domain"/>
    <property type="match status" value="2"/>
</dbReference>
<dbReference type="EMBL" id="CP043494">
    <property type="protein sequence ID" value="WNG42744.1"/>
    <property type="molecule type" value="Genomic_DNA"/>
</dbReference>
<comment type="subcellular location">
    <subcellularLocation>
        <location evidence="1">Cell membrane</location>
        <topology evidence="1">Multi-pass membrane protein</topology>
    </subcellularLocation>
</comment>
<evidence type="ECO:0000259" key="11">
    <source>
        <dbReference type="PROSITE" id="PS50111"/>
    </source>
</evidence>
<dbReference type="InterPro" id="IPR033479">
    <property type="entry name" value="dCache_1"/>
</dbReference>
<keyword evidence="3" id="KW-0145">Chemotaxis</keyword>
<evidence type="ECO:0000256" key="6">
    <source>
        <dbReference type="ARBA" id="ARBA00023136"/>
    </source>
</evidence>
<evidence type="ECO:0000256" key="10">
    <source>
        <dbReference type="SAM" id="Phobius"/>
    </source>
</evidence>